<evidence type="ECO:0000313" key="3">
    <source>
        <dbReference type="Proteomes" id="UP000242705"/>
    </source>
</evidence>
<sequence length="246" mass="29333">MGQIKGQIIATQEMTSGTTRLMYHVIMRPNRRRAALRIEADGSLTVLVPPGYPLERAKNFVQQNIPWILKHYQTLQQYEAKTFREGELFSFYGEPLTLSFRHDQIWPIVRKENAQLIVGIMGDTDHQDQSQLIRHHVIEWYYQQAVATLIPRLHSWANQLGRFPEHVKIHEYRSRWGYCRQDGLIALNWRIVQAPVRVVDYVLVHELTHLNYPHHQKPFWNAVRQILPDYHNDKKWLKDYGHQLQW</sequence>
<protein>
    <recommendedName>
        <fullName evidence="1">YgjP-like metallopeptidase domain-containing protein</fullName>
    </recommendedName>
</protein>
<gene>
    <name evidence="2" type="ORF">C7B47_09760</name>
</gene>
<dbReference type="InterPro" id="IPR002725">
    <property type="entry name" value="YgjP-like_metallopeptidase"/>
</dbReference>
<organism evidence="2 3">
    <name type="scientific">Sulfobacillus thermosulfidooxidans</name>
    <dbReference type="NCBI Taxonomy" id="28034"/>
    <lineage>
        <taxon>Bacteria</taxon>
        <taxon>Bacillati</taxon>
        <taxon>Bacillota</taxon>
        <taxon>Clostridia</taxon>
        <taxon>Eubacteriales</taxon>
        <taxon>Clostridiales Family XVII. Incertae Sedis</taxon>
        <taxon>Sulfobacillus</taxon>
    </lineage>
</organism>
<dbReference type="PANTHER" id="PTHR30399:SF1">
    <property type="entry name" value="UTP PYROPHOSPHATASE"/>
    <property type="match status" value="1"/>
</dbReference>
<evidence type="ECO:0000313" key="2">
    <source>
        <dbReference type="EMBL" id="PSR26865.1"/>
    </source>
</evidence>
<dbReference type="EMBL" id="PXYX01000018">
    <property type="protein sequence ID" value="PSR26865.1"/>
    <property type="molecule type" value="Genomic_DNA"/>
</dbReference>
<dbReference type="Proteomes" id="UP000242705">
    <property type="component" value="Unassembled WGS sequence"/>
</dbReference>
<dbReference type="Gene3D" id="3.30.2010.10">
    <property type="entry name" value="Metalloproteases ('zincins'), catalytic domain"/>
    <property type="match status" value="1"/>
</dbReference>
<proteinExistence type="predicted"/>
<dbReference type="PANTHER" id="PTHR30399">
    <property type="entry name" value="UNCHARACTERIZED PROTEIN YGJP"/>
    <property type="match status" value="1"/>
</dbReference>
<evidence type="ECO:0000259" key="1">
    <source>
        <dbReference type="Pfam" id="PF01863"/>
    </source>
</evidence>
<dbReference type="Pfam" id="PF01863">
    <property type="entry name" value="YgjP-like"/>
    <property type="match status" value="1"/>
</dbReference>
<dbReference type="InterPro" id="IPR053136">
    <property type="entry name" value="UTP_pyrophosphatase-like"/>
</dbReference>
<reference evidence="2 3" key="1">
    <citation type="journal article" date="2014" name="BMC Genomics">
        <title>Comparison of environmental and isolate Sulfobacillus genomes reveals diverse carbon, sulfur, nitrogen, and hydrogen metabolisms.</title>
        <authorList>
            <person name="Justice N.B."/>
            <person name="Norman A."/>
            <person name="Brown C.T."/>
            <person name="Singh A."/>
            <person name="Thomas B.C."/>
            <person name="Banfield J.F."/>
        </authorList>
    </citation>
    <scope>NUCLEOTIDE SEQUENCE [LARGE SCALE GENOMIC DNA]</scope>
    <source>
        <strain evidence="2">AMDSBA5</strain>
    </source>
</reference>
<accession>A0A2T2WX92</accession>
<feature type="domain" description="YgjP-like metallopeptidase" evidence="1">
    <location>
        <begin position="32"/>
        <end position="239"/>
    </location>
</feature>
<dbReference type="CDD" id="cd07344">
    <property type="entry name" value="M48_yhfN_like"/>
    <property type="match status" value="1"/>
</dbReference>
<name>A0A2T2WX92_SULTH</name>
<comment type="caution">
    <text evidence="2">The sequence shown here is derived from an EMBL/GenBank/DDBJ whole genome shotgun (WGS) entry which is preliminary data.</text>
</comment>
<dbReference type="AlphaFoldDB" id="A0A2T2WX92"/>